<reference evidence="2" key="1">
    <citation type="journal article" date="2022" name="Int. J. Mol. Sci.">
        <title>Draft Genome of Tanacetum Coccineum: Genomic Comparison of Closely Related Tanacetum-Family Plants.</title>
        <authorList>
            <person name="Yamashiro T."/>
            <person name="Shiraishi A."/>
            <person name="Nakayama K."/>
            <person name="Satake H."/>
        </authorList>
    </citation>
    <scope>NUCLEOTIDE SEQUENCE</scope>
</reference>
<protein>
    <recommendedName>
        <fullName evidence="1">Reverse transcriptase zinc-binding domain-containing protein</fullName>
    </recommendedName>
</protein>
<reference evidence="2" key="2">
    <citation type="submission" date="2022-01" db="EMBL/GenBank/DDBJ databases">
        <authorList>
            <person name="Yamashiro T."/>
            <person name="Shiraishi A."/>
            <person name="Satake H."/>
            <person name="Nakayama K."/>
        </authorList>
    </citation>
    <scope>NUCLEOTIDE SEQUENCE</scope>
</reference>
<evidence type="ECO:0000313" key="2">
    <source>
        <dbReference type="EMBL" id="GJT67604.1"/>
    </source>
</evidence>
<keyword evidence="3" id="KW-1185">Reference proteome</keyword>
<proteinExistence type="predicted"/>
<feature type="domain" description="Reverse transcriptase zinc-binding" evidence="1">
    <location>
        <begin position="231"/>
        <end position="317"/>
    </location>
</feature>
<evidence type="ECO:0000313" key="3">
    <source>
        <dbReference type="Proteomes" id="UP001151760"/>
    </source>
</evidence>
<sequence>MFVSKRPLPFEVMPFEEDRLPVKYLGVPLVPSRLIYKDCKELIEKVEARVNDWKSKSLSIAGRLQLLIMRGFLWNHGTLRKGSSKVAWEIVCLPKVEGGLGIRRLECFNKALMAVHIWKLLTMKDSLWVTWIHIHKIKNRNFWDLPCRGNMSWGWRKVLQLRPYIRDNDMFRAGLNTSSKVADIIVDGTLSWPQELGSKYPNLLSIQSPRVSYGVHDKLEWRFRSGSIKPFTVNSVWHSIRPRGVKVVWADVVWFSKCIPKHAFNLWLVIKGKLKTQDKLRSWDVSNSLMTKCSLCDSQPDSHEYLFFDCSFSRQVWCHMRDVAGMSHVPPSLELILDYIIPIAKRRTSRSVISKLVLASSTYFIWQERNERLFKSHKRMAAQVIECIMSAIRLKLVSCHFKKSKAGLDLMKRWKIPEVLLI</sequence>
<dbReference type="Proteomes" id="UP001151760">
    <property type="component" value="Unassembled WGS sequence"/>
</dbReference>
<evidence type="ECO:0000259" key="1">
    <source>
        <dbReference type="Pfam" id="PF13966"/>
    </source>
</evidence>
<comment type="caution">
    <text evidence="2">The sequence shown here is derived from an EMBL/GenBank/DDBJ whole genome shotgun (WGS) entry which is preliminary data.</text>
</comment>
<dbReference type="PANTHER" id="PTHR33116:SF76">
    <property type="entry name" value="DUF4283 DOMAIN-CONTAINING PROTEIN"/>
    <property type="match status" value="1"/>
</dbReference>
<gene>
    <name evidence="2" type="ORF">Tco_1019084</name>
</gene>
<dbReference type="Pfam" id="PF13966">
    <property type="entry name" value="zf-RVT"/>
    <property type="match status" value="1"/>
</dbReference>
<organism evidence="2 3">
    <name type="scientific">Tanacetum coccineum</name>
    <dbReference type="NCBI Taxonomy" id="301880"/>
    <lineage>
        <taxon>Eukaryota</taxon>
        <taxon>Viridiplantae</taxon>
        <taxon>Streptophyta</taxon>
        <taxon>Embryophyta</taxon>
        <taxon>Tracheophyta</taxon>
        <taxon>Spermatophyta</taxon>
        <taxon>Magnoliopsida</taxon>
        <taxon>eudicotyledons</taxon>
        <taxon>Gunneridae</taxon>
        <taxon>Pentapetalae</taxon>
        <taxon>asterids</taxon>
        <taxon>campanulids</taxon>
        <taxon>Asterales</taxon>
        <taxon>Asteraceae</taxon>
        <taxon>Asteroideae</taxon>
        <taxon>Anthemideae</taxon>
        <taxon>Anthemidinae</taxon>
        <taxon>Tanacetum</taxon>
    </lineage>
</organism>
<dbReference type="InterPro" id="IPR026960">
    <property type="entry name" value="RVT-Znf"/>
</dbReference>
<dbReference type="PANTHER" id="PTHR33116">
    <property type="entry name" value="REVERSE TRANSCRIPTASE ZINC-BINDING DOMAIN-CONTAINING PROTEIN-RELATED-RELATED"/>
    <property type="match status" value="1"/>
</dbReference>
<name>A0ABQ5FWN3_9ASTR</name>
<dbReference type="EMBL" id="BQNB010017823">
    <property type="protein sequence ID" value="GJT67604.1"/>
    <property type="molecule type" value="Genomic_DNA"/>
</dbReference>
<accession>A0ABQ5FWN3</accession>